<name>A0A0A7REW6_9LACO</name>
<dbReference type="CDD" id="cd02440">
    <property type="entry name" value="AdoMet_MTases"/>
    <property type="match status" value="1"/>
</dbReference>
<dbReference type="EC" id="2.1.1.80" evidence="2"/>
<keyword evidence="4 7" id="KW-0808">Transferase</keyword>
<evidence type="ECO:0000256" key="3">
    <source>
        <dbReference type="ARBA" id="ARBA00022603"/>
    </source>
</evidence>
<keyword evidence="5" id="KW-0949">S-adenosyl-L-methionine</keyword>
<evidence type="ECO:0000256" key="2">
    <source>
        <dbReference type="ARBA" id="ARBA00012534"/>
    </source>
</evidence>
<dbReference type="GO" id="GO:0032259">
    <property type="term" value="P:methylation"/>
    <property type="evidence" value="ECO:0007669"/>
    <property type="project" value="UniProtKB-KW"/>
</dbReference>
<accession>A0A0A7REW6</accession>
<sequence>MELNFEFFNDWVQRKLGIRLEAYKERQMQRRISNIMESAGASSLEQYAKILEADSVARHDFVEHLTINVTEFYRNKSIFEMFEQRLMSQIVPQFERPKIWSAACSIGAEPYTLAMILAKNNVASGRIVATDIDDEILKKAKDGLYQSNEVKNVVASDLDRYFSKNAAGMYQVSPALKNKITFKKHDLLKDRYEDNCHVVVCRNVTIYFKPDARDEVYRKLSESLVQGGILFTGATETISLADQIGLKKIDSFIYQKV</sequence>
<dbReference type="PANTHER" id="PTHR24422">
    <property type="entry name" value="CHEMOTAXIS PROTEIN METHYLTRANSFERASE"/>
    <property type="match status" value="1"/>
</dbReference>
<dbReference type="PANTHER" id="PTHR24422:SF19">
    <property type="entry name" value="CHEMOTAXIS PROTEIN METHYLTRANSFERASE"/>
    <property type="match status" value="1"/>
</dbReference>
<dbReference type="InterPro" id="IPR036804">
    <property type="entry name" value="CheR_N_sf"/>
</dbReference>
<gene>
    <name evidence="7" type="primary">cheR</name>
</gene>
<evidence type="ECO:0000313" key="7">
    <source>
        <dbReference type="EMBL" id="AJA33746.1"/>
    </source>
</evidence>
<dbReference type="SUPFAM" id="SSF47757">
    <property type="entry name" value="Chemotaxis receptor methyltransferase CheR, N-terminal domain"/>
    <property type="match status" value="1"/>
</dbReference>
<dbReference type="EMBL" id="KM886860">
    <property type="protein sequence ID" value="AJA33746.1"/>
    <property type="molecule type" value="Genomic_DNA"/>
</dbReference>
<dbReference type="PRINTS" id="PR00996">
    <property type="entry name" value="CHERMTFRASE"/>
</dbReference>
<comment type="catalytic activity">
    <reaction evidence="1">
        <text>L-glutamyl-[protein] + S-adenosyl-L-methionine = [protein]-L-glutamate 5-O-methyl ester + S-adenosyl-L-homocysteine</text>
        <dbReference type="Rhea" id="RHEA:24452"/>
        <dbReference type="Rhea" id="RHEA-COMP:10208"/>
        <dbReference type="Rhea" id="RHEA-COMP:10311"/>
        <dbReference type="ChEBI" id="CHEBI:29973"/>
        <dbReference type="ChEBI" id="CHEBI:57856"/>
        <dbReference type="ChEBI" id="CHEBI:59789"/>
        <dbReference type="ChEBI" id="CHEBI:82795"/>
        <dbReference type="EC" id="2.1.1.80"/>
    </reaction>
</comment>
<evidence type="ECO:0000256" key="4">
    <source>
        <dbReference type="ARBA" id="ARBA00022679"/>
    </source>
</evidence>
<dbReference type="PROSITE" id="PS50123">
    <property type="entry name" value="CHER"/>
    <property type="match status" value="1"/>
</dbReference>
<dbReference type="Pfam" id="PF03705">
    <property type="entry name" value="CheR_N"/>
    <property type="match status" value="1"/>
</dbReference>
<dbReference type="SUPFAM" id="SSF53335">
    <property type="entry name" value="S-adenosyl-L-methionine-dependent methyltransferases"/>
    <property type="match status" value="1"/>
</dbReference>
<dbReference type="GO" id="GO:0008983">
    <property type="term" value="F:protein-glutamate O-methyltransferase activity"/>
    <property type="evidence" value="ECO:0007669"/>
    <property type="project" value="UniProtKB-EC"/>
</dbReference>
<dbReference type="InterPro" id="IPR000780">
    <property type="entry name" value="CheR_MeTrfase"/>
</dbReference>
<dbReference type="AlphaFoldDB" id="A0A0A7REW6"/>
<dbReference type="Pfam" id="PF01739">
    <property type="entry name" value="CheR"/>
    <property type="match status" value="1"/>
</dbReference>
<protein>
    <recommendedName>
        <fullName evidence="2">protein-glutamate O-methyltransferase</fullName>
        <ecNumber evidence="2">2.1.1.80</ecNumber>
    </recommendedName>
</protein>
<reference evidence="7" key="1">
    <citation type="journal article" date="2014" name="Appl. Environ. Microbiol.">
        <title>Detection and genomic characterization of motility in Lactobacillus curvatus: confirmation of motility in a species outside the Lactobacillus salivarius clade.</title>
        <authorList>
            <person name="Cousin F.J."/>
            <person name="Lynch S.M."/>
            <person name="Harris H.M."/>
            <person name="McCann A."/>
            <person name="Lynch D.B."/>
            <person name="Neville B.A."/>
            <person name="Irisawa T."/>
            <person name="Okada S."/>
            <person name="Endo A."/>
            <person name="O'Toole P.W."/>
        </authorList>
    </citation>
    <scope>NUCLEOTIDE SEQUENCE</scope>
    <source>
        <strain evidence="7">DSM 21051</strain>
    </source>
</reference>
<feature type="domain" description="CheR-type methyltransferase" evidence="6">
    <location>
        <begin position="1"/>
        <end position="257"/>
    </location>
</feature>
<dbReference type="InterPro" id="IPR029063">
    <property type="entry name" value="SAM-dependent_MTases_sf"/>
</dbReference>
<dbReference type="InterPro" id="IPR022642">
    <property type="entry name" value="CheR_C"/>
</dbReference>
<dbReference type="InterPro" id="IPR050903">
    <property type="entry name" value="Bact_Chemotaxis_MeTrfase"/>
</dbReference>
<keyword evidence="3 7" id="KW-0489">Methyltransferase</keyword>
<organism evidence="7">
    <name type="scientific">Liquorilactobacillus aquaticus</name>
    <dbReference type="NCBI Taxonomy" id="392566"/>
    <lineage>
        <taxon>Bacteria</taxon>
        <taxon>Bacillati</taxon>
        <taxon>Bacillota</taxon>
        <taxon>Bacilli</taxon>
        <taxon>Lactobacillales</taxon>
        <taxon>Lactobacillaceae</taxon>
        <taxon>Liquorilactobacillus</taxon>
    </lineage>
</organism>
<dbReference type="Gene3D" id="3.40.50.150">
    <property type="entry name" value="Vaccinia Virus protein VP39"/>
    <property type="match status" value="1"/>
</dbReference>
<evidence type="ECO:0000256" key="1">
    <source>
        <dbReference type="ARBA" id="ARBA00001541"/>
    </source>
</evidence>
<dbReference type="InterPro" id="IPR022641">
    <property type="entry name" value="CheR_N"/>
</dbReference>
<dbReference type="SMART" id="SM00138">
    <property type="entry name" value="MeTrc"/>
    <property type="match status" value="1"/>
</dbReference>
<dbReference type="Gene3D" id="1.10.155.10">
    <property type="entry name" value="Chemotaxis receptor methyltransferase CheR, N-terminal domain"/>
    <property type="match status" value="1"/>
</dbReference>
<evidence type="ECO:0000259" key="6">
    <source>
        <dbReference type="PROSITE" id="PS50123"/>
    </source>
</evidence>
<proteinExistence type="predicted"/>
<evidence type="ECO:0000256" key="5">
    <source>
        <dbReference type="ARBA" id="ARBA00022691"/>
    </source>
</evidence>